<keyword evidence="1" id="KW-0732">Signal</keyword>
<accession>A0A6A6G3F5</accession>
<dbReference type="Proteomes" id="UP000799538">
    <property type="component" value="Unassembled WGS sequence"/>
</dbReference>
<evidence type="ECO:0000313" key="2">
    <source>
        <dbReference type="EMBL" id="KAF2220262.1"/>
    </source>
</evidence>
<dbReference type="AlphaFoldDB" id="A0A6A6G3F5"/>
<dbReference type="EMBL" id="ML992513">
    <property type="protein sequence ID" value="KAF2220262.1"/>
    <property type="molecule type" value="Genomic_DNA"/>
</dbReference>
<protein>
    <submittedName>
        <fullName evidence="2">Uncharacterized protein</fullName>
    </submittedName>
</protein>
<evidence type="ECO:0000313" key="3">
    <source>
        <dbReference type="Proteomes" id="UP000799538"/>
    </source>
</evidence>
<sequence>MRSSQEHIWPHPSLTCVLTLSQTSLGLLDVASVPFPQLSCNLRSTTFTNFTFTYRPTLPWLHSTTRASHGLRWTATSITSHAAFYAMSTALPMAISSSKLSSSMH</sequence>
<gene>
    <name evidence="2" type="ORF">BDZ85DRAFT_267438</name>
</gene>
<keyword evidence="3" id="KW-1185">Reference proteome</keyword>
<proteinExistence type="predicted"/>
<evidence type="ECO:0000256" key="1">
    <source>
        <dbReference type="SAM" id="SignalP"/>
    </source>
</evidence>
<organism evidence="2 3">
    <name type="scientific">Elsinoe ampelina</name>
    <dbReference type="NCBI Taxonomy" id="302913"/>
    <lineage>
        <taxon>Eukaryota</taxon>
        <taxon>Fungi</taxon>
        <taxon>Dikarya</taxon>
        <taxon>Ascomycota</taxon>
        <taxon>Pezizomycotina</taxon>
        <taxon>Dothideomycetes</taxon>
        <taxon>Dothideomycetidae</taxon>
        <taxon>Myriangiales</taxon>
        <taxon>Elsinoaceae</taxon>
        <taxon>Elsinoe</taxon>
    </lineage>
</organism>
<reference evidence="3" key="1">
    <citation type="journal article" date="2020" name="Stud. Mycol.">
        <title>101 Dothideomycetes genomes: A test case for predicting lifestyles and emergence of pathogens.</title>
        <authorList>
            <person name="Haridas S."/>
            <person name="Albert R."/>
            <person name="Binder M."/>
            <person name="Bloem J."/>
            <person name="LaButti K."/>
            <person name="Salamov A."/>
            <person name="Andreopoulos B."/>
            <person name="Baker S."/>
            <person name="Barry K."/>
            <person name="Bills G."/>
            <person name="Bluhm B."/>
            <person name="Cannon C."/>
            <person name="Castanera R."/>
            <person name="Culley D."/>
            <person name="Daum C."/>
            <person name="Ezra D."/>
            <person name="Gonzalez J."/>
            <person name="Henrissat B."/>
            <person name="Kuo A."/>
            <person name="Liang C."/>
            <person name="Lipzen A."/>
            <person name="Lutzoni F."/>
            <person name="Magnuson J."/>
            <person name="Mondo S."/>
            <person name="Nolan M."/>
            <person name="Ohm R."/>
            <person name="Pangilinan J."/>
            <person name="Park H.-J."/>
            <person name="Ramirez L."/>
            <person name="Alfaro M."/>
            <person name="Sun H."/>
            <person name="Tritt A."/>
            <person name="Yoshinaga Y."/>
            <person name="Zwiers L.-H."/>
            <person name="Turgeon B."/>
            <person name="Goodwin S."/>
            <person name="Spatafora J."/>
            <person name="Crous P."/>
            <person name="Grigoriev I."/>
        </authorList>
    </citation>
    <scope>NUCLEOTIDE SEQUENCE [LARGE SCALE GENOMIC DNA]</scope>
    <source>
        <strain evidence="3">CECT 20119</strain>
    </source>
</reference>
<feature type="chain" id="PRO_5025457107" evidence="1">
    <location>
        <begin position="27"/>
        <end position="105"/>
    </location>
</feature>
<name>A0A6A6G3F5_9PEZI</name>
<feature type="signal peptide" evidence="1">
    <location>
        <begin position="1"/>
        <end position="26"/>
    </location>
</feature>